<sequence>MRFSRVITPLVVAALAHLHSSAVVYGLLPGDKASSPDKPDSFYEYEDEADVLGPMNAMGALTLNDQMPPEISGIEETAQQHSAKGGKERKNSKIVEPKLLEDADRAMKYVNRIYNRMEKYNHMYAGKSEELSLILDRYAFMLSRMVENKKRIKHLSFIRRYLIHVTKVKAGVTSTEHARSNLMSQAATIYNTTKDIHATIKLDFERYYTVPDVVIDTSVSSLKRIGEAYKQLASLHKQMFAATEAFRTSLNRMRASSVYMFSYLLCLDILHTEILPLRMEATQDLIGTTGTGDIAESYHTNILNKRNAIHALLKNAVLEQETLQKVATIYTEVQELAKRSKELRKSNASLAERIEKNGRQELDRRIGRVEHGWNEHYKRPVLMCKKLTQEYAKLSAMAAKIKEELAYVHGNKQSLYTMSTRCNELYSMARELVGLGKDGARPRGTGDKFGTAGTATASTGTQPSAPTREDSGSSNYKESPNRGPPRPPVPARRTSIRNGGDSEGTGANYVQGYSSDSDTEDDDGDSQYESIPSADQMYPHLRPSHKNRRRFSDASTVADGFRDATAQAGSADASWGPRNAAGGNRRYGFKYPLLSVTDRSSSTEDSTFDQVPSRPKQRRRNNVGVQRSSEGAPSTSDASTDTDDGDTDDSSTTRRTDAQDASLTQELEDLAQLLAEAKERLHYYHDAILALRWEPESVPGAREAKQISYELHQISLVNGTYVLDYRARQAMSGN</sequence>
<feature type="compositionally biased region" description="Polar residues" evidence="1">
    <location>
        <begin position="623"/>
        <end position="633"/>
    </location>
</feature>
<proteinExistence type="predicted"/>
<feature type="compositionally biased region" description="Polar residues" evidence="1">
    <location>
        <begin position="598"/>
        <end position="610"/>
    </location>
</feature>
<feature type="compositionally biased region" description="Low complexity" evidence="1">
    <location>
        <begin position="450"/>
        <end position="466"/>
    </location>
</feature>
<dbReference type="GeneID" id="94195695"/>
<reference evidence="3 4" key="1">
    <citation type="submission" date="2021-06" db="EMBL/GenBank/DDBJ databases">
        <title>Genome sequence of Babesia caballi.</title>
        <authorList>
            <person name="Yamagishi J."/>
            <person name="Kidaka T."/>
            <person name="Ochi A."/>
        </authorList>
    </citation>
    <scope>NUCLEOTIDE SEQUENCE [LARGE SCALE GENOMIC DNA]</scope>
    <source>
        <strain evidence="3">USDA-D6B2</strain>
    </source>
</reference>
<feature type="compositionally biased region" description="Acidic residues" evidence="1">
    <location>
        <begin position="640"/>
        <end position="649"/>
    </location>
</feature>
<keyword evidence="2" id="KW-0732">Signal</keyword>
<feature type="compositionally biased region" description="Acidic residues" evidence="1">
    <location>
        <begin position="517"/>
        <end position="526"/>
    </location>
</feature>
<evidence type="ECO:0000313" key="3">
    <source>
        <dbReference type="EMBL" id="GIX64214.1"/>
    </source>
</evidence>
<organism evidence="3 4">
    <name type="scientific">Babesia caballi</name>
    <dbReference type="NCBI Taxonomy" id="5871"/>
    <lineage>
        <taxon>Eukaryota</taxon>
        <taxon>Sar</taxon>
        <taxon>Alveolata</taxon>
        <taxon>Apicomplexa</taxon>
        <taxon>Aconoidasida</taxon>
        <taxon>Piroplasmida</taxon>
        <taxon>Babesiidae</taxon>
        <taxon>Babesia</taxon>
    </lineage>
</organism>
<dbReference type="RefSeq" id="XP_067716283.1">
    <property type="nucleotide sequence ID" value="XM_067860182.1"/>
</dbReference>
<evidence type="ECO:0000256" key="2">
    <source>
        <dbReference type="SAM" id="SignalP"/>
    </source>
</evidence>
<feature type="region of interest" description="Disordered" evidence="1">
    <location>
        <begin position="598"/>
        <end position="663"/>
    </location>
</feature>
<keyword evidence="4" id="KW-1185">Reference proteome</keyword>
<dbReference type="Proteomes" id="UP001497744">
    <property type="component" value="Unassembled WGS sequence"/>
</dbReference>
<evidence type="ECO:0000313" key="4">
    <source>
        <dbReference type="Proteomes" id="UP001497744"/>
    </source>
</evidence>
<accession>A0AAV4M0A3</accession>
<feature type="chain" id="PRO_5043539884" evidence="2">
    <location>
        <begin position="27"/>
        <end position="734"/>
    </location>
</feature>
<protein>
    <submittedName>
        <fullName evidence="3">Uncharacterized protein</fullName>
    </submittedName>
</protein>
<gene>
    <name evidence="3" type="ORF">BcabD6B2_36490</name>
</gene>
<comment type="caution">
    <text evidence="3">The sequence shown here is derived from an EMBL/GenBank/DDBJ whole genome shotgun (WGS) entry which is preliminary data.</text>
</comment>
<evidence type="ECO:0000256" key="1">
    <source>
        <dbReference type="SAM" id="MobiDB-lite"/>
    </source>
</evidence>
<feature type="region of interest" description="Disordered" evidence="1">
    <location>
        <begin position="436"/>
        <end position="586"/>
    </location>
</feature>
<dbReference type="EMBL" id="BPLF01000003">
    <property type="protein sequence ID" value="GIX64214.1"/>
    <property type="molecule type" value="Genomic_DNA"/>
</dbReference>
<feature type="signal peptide" evidence="2">
    <location>
        <begin position="1"/>
        <end position="26"/>
    </location>
</feature>
<dbReference type="AlphaFoldDB" id="A0AAV4M0A3"/>
<name>A0AAV4M0A3_BABCB</name>